<organism evidence="6 7">
    <name type="scientific">Aquisphaera giovannonii</name>
    <dbReference type="NCBI Taxonomy" id="406548"/>
    <lineage>
        <taxon>Bacteria</taxon>
        <taxon>Pseudomonadati</taxon>
        <taxon>Planctomycetota</taxon>
        <taxon>Planctomycetia</taxon>
        <taxon>Isosphaerales</taxon>
        <taxon>Isosphaeraceae</taxon>
        <taxon>Aquisphaera</taxon>
    </lineage>
</organism>
<dbReference type="OrthoDB" id="283468at2"/>
<keyword evidence="3" id="KW-0731">Sigma factor</keyword>
<evidence type="ECO:0000259" key="5">
    <source>
        <dbReference type="Pfam" id="PF07638"/>
    </source>
</evidence>
<feature type="domain" description="RNA polymerase sigma-70 ECF-like HTH" evidence="5">
    <location>
        <begin position="13"/>
        <end position="189"/>
    </location>
</feature>
<gene>
    <name evidence="6" type="ORF">OJF2_71050</name>
</gene>
<dbReference type="KEGG" id="agv:OJF2_71050"/>
<dbReference type="RefSeq" id="WP_148597940.1">
    <property type="nucleotide sequence ID" value="NZ_CP042997.1"/>
</dbReference>
<evidence type="ECO:0000313" key="6">
    <source>
        <dbReference type="EMBL" id="QEH38502.1"/>
    </source>
</evidence>
<dbReference type="InterPro" id="IPR013324">
    <property type="entry name" value="RNA_pol_sigma_r3/r4-like"/>
</dbReference>
<dbReference type="GO" id="GO:0016987">
    <property type="term" value="F:sigma factor activity"/>
    <property type="evidence" value="ECO:0007669"/>
    <property type="project" value="UniProtKB-KW"/>
</dbReference>
<dbReference type="PANTHER" id="PTHR43133:SF39">
    <property type="entry name" value="SIMILAR TO RNA POLYMERASE SIGMA-E FACTOR"/>
    <property type="match status" value="1"/>
</dbReference>
<reference evidence="6 7" key="1">
    <citation type="submission" date="2019-08" db="EMBL/GenBank/DDBJ databases">
        <title>Deep-cultivation of Planctomycetes and their phenomic and genomic characterization uncovers novel biology.</title>
        <authorList>
            <person name="Wiegand S."/>
            <person name="Jogler M."/>
            <person name="Boedeker C."/>
            <person name="Pinto D."/>
            <person name="Vollmers J."/>
            <person name="Rivas-Marin E."/>
            <person name="Kohn T."/>
            <person name="Peeters S.H."/>
            <person name="Heuer A."/>
            <person name="Rast P."/>
            <person name="Oberbeckmann S."/>
            <person name="Bunk B."/>
            <person name="Jeske O."/>
            <person name="Meyerdierks A."/>
            <person name="Storesund J.E."/>
            <person name="Kallscheuer N."/>
            <person name="Luecker S."/>
            <person name="Lage O.M."/>
            <person name="Pohl T."/>
            <person name="Merkel B.J."/>
            <person name="Hornburger P."/>
            <person name="Mueller R.-W."/>
            <person name="Bruemmer F."/>
            <person name="Labrenz M."/>
            <person name="Spormann A.M."/>
            <person name="Op den Camp H."/>
            <person name="Overmann J."/>
            <person name="Amann R."/>
            <person name="Jetten M.S.M."/>
            <person name="Mascher T."/>
            <person name="Medema M.H."/>
            <person name="Devos D.P."/>
            <person name="Kaster A.-K."/>
            <person name="Ovreas L."/>
            <person name="Rohde M."/>
            <person name="Galperin M.Y."/>
            <person name="Jogler C."/>
        </authorList>
    </citation>
    <scope>NUCLEOTIDE SEQUENCE [LARGE SCALE GENOMIC DNA]</scope>
    <source>
        <strain evidence="6 7">OJF2</strain>
    </source>
</reference>
<dbReference type="Proteomes" id="UP000324233">
    <property type="component" value="Chromosome"/>
</dbReference>
<dbReference type="EMBL" id="CP042997">
    <property type="protein sequence ID" value="QEH38502.1"/>
    <property type="molecule type" value="Genomic_DNA"/>
</dbReference>
<keyword evidence="2" id="KW-0805">Transcription regulation</keyword>
<dbReference type="SUPFAM" id="SSF88946">
    <property type="entry name" value="Sigma2 domain of RNA polymerase sigma factors"/>
    <property type="match status" value="1"/>
</dbReference>
<dbReference type="InterPro" id="IPR014284">
    <property type="entry name" value="RNA_pol_sigma-70_dom"/>
</dbReference>
<dbReference type="PANTHER" id="PTHR43133">
    <property type="entry name" value="RNA POLYMERASE ECF-TYPE SIGMA FACTO"/>
    <property type="match status" value="1"/>
</dbReference>
<accession>A0A5B9WD54</accession>
<dbReference type="SUPFAM" id="SSF88659">
    <property type="entry name" value="Sigma3 and sigma4 domains of RNA polymerase sigma factors"/>
    <property type="match status" value="1"/>
</dbReference>
<dbReference type="Gene3D" id="1.10.10.10">
    <property type="entry name" value="Winged helix-like DNA-binding domain superfamily/Winged helix DNA-binding domain"/>
    <property type="match status" value="1"/>
</dbReference>
<sequence>MADGDARTTVLVNLLDRMRAGDRAAVDELVRAFQRRLAHLARKMLRRYPGVERWVEDDDVLQASLVRLLRALESVRPASTSAFFGLAAEQMRRELLDLARHFFGPQGIGANHASRAGPDEVRCGADVPDPRDGLDGDLDRWTRFHEEVAKLPAEDRAVVDLLYYHGWKQAEAAELLGVHAKTVRRRWEAVLINLHGILKD</sequence>
<name>A0A5B9WD54_9BACT</name>
<keyword evidence="4" id="KW-0804">Transcription</keyword>
<dbReference type="InterPro" id="IPR013325">
    <property type="entry name" value="RNA_pol_sigma_r2"/>
</dbReference>
<keyword evidence="7" id="KW-1185">Reference proteome</keyword>
<dbReference type="AlphaFoldDB" id="A0A5B9WD54"/>
<protein>
    <submittedName>
        <fullName evidence="6">RNA polymerase sigma factor SigM</fullName>
    </submittedName>
</protein>
<dbReference type="InterPro" id="IPR036388">
    <property type="entry name" value="WH-like_DNA-bd_sf"/>
</dbReference>
<dbReference type="InterPro" id="IPR039425">
    <property type="entry name" value="RNA_pol_sigma-70-like"/>
</dbReference>
<dbReference type="InterPro" id="IPR053812">
    <property type="entry name" value="HTH_Sigma70_ECF-like"/>
</dbReference>
<evidence type="ECO:0000256" key="3">
    <source>
        <dbReference type="ARBA" id="ARBA00023082"/>
    </source>
</evidence>
<comment type="similarity">
    <text evidence="1">Belongs to the sigma-70 factor family. ECF subfamily.</text>
</comment>
<proteinExistence type="inferred from homology"/>
<dbReference type="NCBIfam" id="TIGR02937">
    <property type="entry name" value="sigma70-ECF"/>
    <property type="match status" value="1"/>
</dbReference>
<evidence type="ECO:0000256" key="4">
    <source>
        <dbReference type="ARBA" id="ARBA00023163"/>
    </source>
</evidence>
<dbReference type="Pfam" id="PF07638">
    <property type="entry name" value="Sigma70_ECF"/>
    <property type="match status" value="1"/>
</dbReference>
<evidence type="ECO:0000256" key="1">
    <source>
        <dbReference type="ARBA" id="ARBA00010641"/>
    </source>
</evidence>
<evidence type="ECO:0000256" key="2">
    <source>
        <dbReference type="ARBA" id="ARBA00023015"/>
    </source>
</evidence>
<evidence type="ECO:0000313" key="7">
    <source>
        <dbReference type="Proteomes" id="UP000324233"/>
    </source>
</evidence>
<dbReference type="Gene3D" id="1.10.1740.10">
    <property type="match status" value="1"/>
</dbReference>
<dbReference type="GO" id="GO:0006352">
    <property type="term" value="P:DNA-templated transcription initiation"/>
    <property type="evidence" value="ECO:0007669"/>
    <property type="project" value="InterPro"/>
</dbReference>